<comment type="caution">
    <text evidence="2">The sequence shown here is derived from an EMBL/GenBank/DDBJ whole genome shotgun (WGS) entry which is preliminary data.</text>
</comment>
<feature type="region of interest" description="Disordered" evidence="1">
    <location>
        <begin position="81"/>
        <end position="138"/>
    </location>
</feature>
<evidence type="ECO:0000256" key="1">
    <source>
        <dbReference type="SAM" id="MobiDB-lite"/>
    </source>
</evidence>
<organism evidence="2 3">
    <name type="scientific">Trichonephila clavata</name>
    <name type="common">Joro spider</name>
    <name type="synonym">Nephila clavata</name>
    <dbReference type="NCBI Taxonomy" id="2740835"/>
    <lineage>
        <taxon>Eukaryota</taxon>
        <taxon>Metazoa</taxon>
        <taxon>Ecdysozoa</taxon>
        <taxon>Arthropoda</taxon>
        <taxon>Chelicerata</taxon>
        <taxon>Arachnida</taxon>
        <taxon>Araneae</taxon>
        <taxon>Araneomorphae</taxon>
        <taxon>Entelegynae</taxon>
        <taxon>Araneoidea</taxon>
        <taxon>Nephilidae</taxon>
        <taxon>Trichonephila</taxon>
    </lineage>
</organism>
<feature type="compositionally biased region" description="Basic residues" evidence="1">
    <location>
        <begin position="102"/>
        <end position="131"/>
    </location>
</feature>
<feature type="compositionally biased region" description="Basic and acidic residues" evidence="1">
    <location>
        <begin position="85"/>
        <end position="101"/>
    </location>
</feature>
<dbReference type="EMBL" id="BMAO01008875">
    <property type="protein sequence ID" value="GFR27140.1"/>
    <property type="molecule type" value="Genomic_DNA"/>
</dbReference>
<protein>
    <submittedName>
        <fullName evidence="2">Uncharacterized protein</fullName>
    </submittedName>
</protein>
<dbReference type="AlphaFoldDB" id="A0A8X6HRE3"/>
<proteinExistence type="predicted"/>
<sequence>MLRRVEESKRFEEISQRKSRDLIELKLRFREKKGKKIEMLRVLFANGNEKLRLAQMQLSYRKQFLFSQKIEVSREGLVEANQEIQSREGQREQTGKADLRQTKARNRRASTKGQERRKRKSAPFVKKHKKKEKENTQLQEAKILLRTKATAFDI</sequence>
<reference evidence="2" key="1">
    <citation type="submission" date="2020-07" db="EMBL/GenBank/DDBJ databases">
        <title>Multicomponent nature underlies the extraordinary mechanical properties of spider dragline silk.</title>
        <authorList>
            <person name="Kono N."/>
            <person name="Nakamura H."/>
            <person name="Mori M."/>
            <person name="Yoshida Y."/>
            <person name="Ohtoshi R."/>
            <person name="Malay A.D."/>
            <person name="Moran D.A.P."/>
            <person name="Tomita M."/>
            <person name="Numata K."/>
            <person name="Arakawa K."/>
        </authorList>
    </citation>
    <scope>NUCLEOTIDE SEQUENCE</scope>
</reference>
<dbReference type="Proteomes" id="UP000887116">
    <property type="component" value="Unassembled WGS sequence"/>
</dbReference>
<evidence type="ECO:0000313" key="3">
    <source>
        <dbReference type="Proteomes" id="UP000887116"/>
    </source>
</evidence>
<keyword evidence="3" id="KW-1185">Reference proteome</keyword>
<name>A0A8X6HRE3_TRICU</name>
<accession>A0A8X6HRE3</accession>
<gene>
    <name evidence="2" type="ORF">TNCT_594401</name>
</gene>
<evidence type="ECO:0000313" key="2">
    <source>
        <dbReference type="EMBL" id="GFR27140.1"/>
    </source>
</evidence>